<feature type="signal peptide" evidence="2">
    <location>
        <begin position="1"/>
        <end position="25"/>
    </location>
</feature>
<dbReference type="EMBL" id="OX465083">
    <property type="protein sequence ID" value="CAI9293922.1"/>
    <property type="molecule type" value="Genomic_DNA"/>
</dbReference>
<organism evidence="3 4">
    <name type="scientific">Lactuca saligna</name>
    <name type="common">Willowleaf lettuce</name>
    <dbReference type="NCBI Taxonomy" id="75948"/>
    <lineage>
        <taxon>Eukaryota</taxon>
        <taxon>Viridiplantae</taxon>
        <taxon>Streptophyta</taxon>
        <taxon>Embryophyta</taxon>
        <taxon>Tracheophyta</taxon>
        <taxon>Spermatophyta</taxon>
        <taxon>Magnoliopsida</taxon>
        <taxon>eudicotyledons</taxon>
        <taxon>Gunneridae</taxon>
        <taxon>Pentapetalae</taxon>
        <taxon>asterids</taxon>
        <taxon>campanulids</taxon>
        <taxon>Asterales</taxon>
        <taxon>Asteraceae</taxon>
        <taxon>Cichorioideae</taxon>
        <taxon>Cichorieae</taxon>
        <taxon>Lactucinae</taxon>
        <taxon>Lactuca</taxon>
    </lineage>
</organism>
<evidence type="ECO:0000313" key="4">
    <source>
        <dbReference type="Proteomes" id="UP001177003"/>
    </source>
</evidence>
<feature type="region of interest" description="Disordered" evidence="1">
    <location>
        <begin position="137"/>
        <end position="161"/>
    </location>
</feature>
<evidence type="ECO:0000256" key="1">
    <source>
        <dbReference type="SAM" id="MobiDB-lite"/>
    </source>
</evidence>
<sequence length="208" mass="23379">MGPPLSLSLFSLSLSISLSLSLVLGYHQQGKKNWWLPLPLQLPSSFIFFPIDQTAQTPSVHFVCYSPLQSTTEGESDREEQRSSHIVITFDASIIFEPVTAFSSYASSVSEGRGEGGESKRGCHLRCLLRGNTHFGGGFRPGNEEEMEDERGKGSNDRNSLQEEFSDYNREVKGWSNKGLLPYTSLCFPISKTSHTFHNRKRTRRRAK</sequence>
<name>A0AA36EFP9_LACSI</name>
<evidence type="ECO:0000256" key="2">
    <source>
        <dbReference type="SAM" id="SignalP"/>
    </source>
</evidence>
<keyword evidence="2" id="KW-0732">Signal</keyword>
<keyword evidence="4" id="KW-1185">Reference proteome</keyword>
<dbReference type="Proteomes" id="UP001177003">
    <property type="component" value="Chromosome 7"/>
</dbReference>
<dbReference type="AlphaFoldDB" id="A0AA36EFP9"/>
<gene>
    <name evidence="3" type="ORF">LSALG_LOCUS32923</name>
</gene>
<reference evidence="3" key="1">
    <citation type="submission" date="2023-04" db="EMBL/GenBank/DDBJ databases">
        <authorList>
            <person name="Vijverberg K."/>
            <person name="Xiong W."/>
            <person name="Schranz E."/>
        </authorList>
    </citation>
    <scope>NUCLEOTIDE SEQUENCE</scope>
</reference>
<accession>A0AA36EFP9</accession>
<protein>
    <submittedName>
        <fullName evidence="3">Uncharacterized protein</fullName>
    </submittedName>
</protein>
<feature type="chain" id="PRO_5041404682" evidence="2">
    <location>
        <begin position="26"/>
        <end position="208"/>
    </location>
</feature>
<evidence type="ECO:0000313" key="3">
    <source>
        <dbReference type="EMBL" id="CAI9293922.1"/>
    </source>
</evidence>
<proteinExistence type="predicted"/>